<dbReference type="PANTHER" id="PTHR24286:SF185">
    <property type="entry name" value="CYTOCHROME P450 87A3-LIKE"/>
    <property type="match status" value="1"/>
</dbReference>
<keyword evidence="11" id="KW-0472">Membrane</keyword>
<evidence type="ECO:0000256" key="2">
    <source>
        <dbReference type="ARBA" id="ARBA00004167"/>
    </source>
</evidence>
<dbReference type="InterPro" id="IPR017972">
    <property type="entry name" value="Cyt_P450_CS"/>
</dbReference>
<dbReference type="Proteomes" id="UP000288805">
    <property type="component" value="Unassembled WGS sequence"/>
</dbReference>
<evidence type="ECO:0000256" key="11">
    <source>
        <dbReference type="ARBA" id="ARBA00023136"/>
    </source>
</evidence>
<keyword evidence="9 12" id="KW-0408">Iron</keyword>
<dbReference type="PANTHER" id="PTHR24286">
    <property type="entry name" value="CYTOCHROME P450 26"/>
    <property type="match status" value="1"/>
</dbReference>
<protein>
    <submittedName>
        <fullName evidence="14">Cytochrome P450 87A3</fullName>
    </submittedName>
</protein>
<comment type="cofactor">
    <cofactor evidence="1 12">
        <name>heme</name>
        <dbReference type="ChEBI" id="CHEBI:30413"/>
    </cofactor>
</comment>
<evidence type="ECO:0000256" key="5">
    <source>
        <dbReference type="ARBA" id="ARBA00022692"/>
    </source>
</evidence>
<dbReference type="AlphaFoldDB" id="A0A438DB05"/>
<keyword evidence="10 13" id="KW-0503">Monooxygenase</keyword>
<evidence type="ECO:0000256" key="9">
    <source>
        <dbReference type="ARBA" id="ARBA00023004"/>
    </source>
</evidence>
<keyword evidence="7" id="KW-1133">Transmembrane helix</keyword>
<evidence type="ECO:0000256" key="13">
    <source>
        <dbReference type="RuleBase" id="RU000461"/>
    </source>
</evidence>
<dbReference type="GO" id="GO:0020037">
    <property type="term" value="F:heme binding"/>
    <property type="evidence" value="ECO:0007669"/>
    <property type="project" value="InterPro"/>
</dbReference>
<dbReference type="GO" id="GO:0004497">
    <property type="term" value="F:monooxygenase activity"/>
    <property type="evidence" value="ECO:0007669"/>
    <property type="project" value="UniProtKB-KW"/>
</dbReference>
<keyword evidence="6 12" id="KW-0479">Metal-binding</keyword>
<dbReference type="GO" id="GO:0016705">
    <property type="term" value="F:oxidoreductase activity, acting on paired donors, with incorporation or reduction of molecular oxygen"/>
    <property type="evidence" value="ECO:0007669"/>
    <property type="project" value="InterPro"/>
</dbReference>
<accession>A0A438DB05</accession>
<comment type="similarity">
    <text evidence="3 13">Belongs to the cytochrome P450 family.</text>
</comment>
<organism evidence="14 15">
    <name type="scientific">Vitis vinifera</name>
    <name type="common">Grape</name>
    <dbReference type="NCBI Taxonomy" id="29760"/>
    <lineage>
        <taxon>Eukaryota</taxon>
        <taxon>Viridiplantae</taxon>
        <taxon>Streptophyta</taxon>
        <taxon>Embryophyta</taxon>
        <taxon>Tracheophyta</taxon>
        <taxon>Spermatophyta</taxon>
        <taxon>Magnoliopsida</taxon>
        <taxon>eudicotyledons</taxon>
        <taxon>Gunneridae</taxon>
        <taxon>Pentapetalae</taxon>
        <taxon>rosids</taxon>
        <taxon>Vitales</taxon>
        <taxon>Vitaceae</taxon>
        <taxon>Viteae</taxon>
        <taxon>Vitis</taxon>
    </lineage>
</organism>
<dbReference type="InterPro" id="IPR002403">
    <property type="entry name" value="Cyt_P450_E_grp-IV"/>
</dbReference>
<dbReference type="PRINTS" id="PR00465">
    <property type="entry name" value="EP450IV"/>
</dbReference>
<keyword evidence="8 13" id="KW-0560">Oxidoreductase</keyword>
<evidence type="ECO:0000313" key="15">
    <source>
        <dbReference type="Proteomes" id="UP000288805"/>
    </source>
</evidence>
<dbReference type="Gene3D" id="1.25.40.570">
    <property type="match status" value="1"/>
</dbReference>
<name>A0A438DB05_VITVI</name>
<evidence type="ECO:0000256" key="3">
    <source>
        <dbReference type="ARBA" id="ARBA00010617"/>
    </source>
</evidence>
<evidence type="ECO:0000256" key="8">
    <source>
        <dbReference type="ARBA" id="ARBA00023002"/>
    </source>
</evidence>
<dbReference type="SUPFAM" id="SSF48264">
    <property type="entry name" value="Cytochrome P450"/>
    <property type="match status" value="1"/>
</dbReference>
<keyword evidence="4 12" id="KW-0349">Heme</keyword>
<evidence type="ECO:0000256" key="12">
    <source>
        <dbReference type="PIRSR" id="PIRSR602403-1"/>
    </source>
</evidence>
<dbReference type="Pfam" id="PF00067">
    <property type="entry name" value="p450"/>
    <property type="match status" value="1"/>
</dbReference>
<dbReference type="FunFam" id="1.10.630.10:FF:000020">
    <property type="entry name" value="Cytochrome P450 family protein"/>
    <property type="match status" value="1"/>
</dbReference>
<reference evidence="14 15" key="1">
    <citation type="journal article" date="2018" name="PLoS Genet.">
        <title>Population sequencing reveals clonal diversity and ancestral inbreeding in the grapevine cultivar Chardonnay.</title>
        <authorList>
            <person name="Roach M.J."/>
            <person name="Johnson D.L."/>
            <person name="Bohlmann J."/>
            <person name="van Vuuren H.J."/>
            <person name="Jones S.J."/>
            <person name="Pretorius I.S."/>
            <person name="Schmidt S.A."/>
            <person name="Borneman A.R."/>
        </authorList>
    </citation>
    <scope>NUCLEOTIDE SEQUENCE [LARGE SCALE GENOMIC DNA]</scope>
    <source>
        <strain evidence="15">cv. Chardonnay</strain>
        <tissue evidence="14">Leaf</tissue>
    </source>
</reference>
<dbReference type="GO" id="GO:0005506">
    <property type="term" value="F:iron ion binding"/>
    <property type="evidence" value="ECO:0007669"/>
    <property type="project" value="InterPro"/>
</dbReference>
<comment type="caution">
    <text evidence="14">The sequence shown here is derived from an EMBL/GenBank/DDBJ whole genome shotgun (WGS) entry which is preliminary data.</text>
</comment>
<proteinExistence type="inferred from homology"/>
<sequence length="627" mass="72516">MEGEEESSAGAMIDEIYSNGGDAKRNRPIISGEALDIEAYASLYSGRTKITRLLFIADRCENRQMQMEAYRMAYDEIKKGENTQLYREVVQKIDGRLGPQYGLDLVWTESVERRADQRKEKLENELNAYRVWLKHWQGRMWEAFLCLISLFVIWVSHWVYRWVHPKCNGQLPPGSMGWPVIGETIDYFSPHSLYDLSPFITKRMTRYGSLFRTSLVGQRVVVSTDPELNHYIFQQEGKLFQCWYTESFIKILGQQSLMEHQGVVHKYLKGLILNLVSPENLKQKLLHEMDSTTRKFLHSWANCYPTSVDVKEESGNMIFECFAKKLLSYEESKASKKLMENYKAFLDGLMSFPLNIPGTTYRACLKGRENAMKVIRDIVNERKLASKNLHHDFLDHLLEEVKKEETILSEEFAISMVFVLLFATYETTSAAIAIAIHFLSDHPSIVAELTKEHEGILQARENEESEITWEEYKSMTFTHMVINETIRLANIVPGIFRRVTKDVHIKGKFKNTCCEIFPGYTIPKGWIVVVCPSVPHLDPTKYKDPFAFNPWRWEGQELHAGSKNFMAFGGGVRLCAGAHFAKLQMAIFLHYLVTKYRWTNVKGGDIIRRPGLVFPDGLHIQMSERHK</sequence>
<feature type="binding site" description="axial binding residue" evidence="12">
    <location>
        <position position="575"/>
    </location>
    <ligand>
        <name>heme</name>
        <dbReference type="ChEBI" id="CHEBI:30413"/>
    </ligand>
    <ligandPart>
        <name>Fe</name>
        <dbReference type="ChEBI" id="CHEBI:18248"/>
    </ligandPart>
</feature>
<dbReference type="InterPro" id="IPR001128">
    <property type="entry name" value="Cyt_P450"/>
</dbReference>
<keyword evidence="5" id="KW-0812">Transmembrane</keyword>
<dbReference type="Gene3D" id="1.10.630.10">
    <property type="entry name" value="Cytochrome P450"/>
    <property type="match status" value="1"/>
</dbReference>
<dbReference type="InterPro" id="IPR036396">
    <property type="entry name" value="Cyt_P450_sf"/>
</dbReference>
<gene>
    <name evidence="14" type="primary">CYP87A3_13</name>
    <name evidence="14" type="ORF">CK203_076503</name>
</gene>
<evidence type="ECO:0000256" key="4">
    <source>
        <dbReference type="ARBA" id="ARBA00022617"/>
    </source>
</evidence>
<evidence type="ECO:0000256" key="7">
    <source>
        <dbReference type="ARBA" id="ARBA00022989"/>
    </source>
</evidence>
<dbReference type="EMBL" id="QGNW01001711">
    <property type="protein sequence ID" value="RVW32635.1"/>
    <property type="molecule type" value="Genomic_DNA"/>
</dbReference>
<evidence type="ECO:0000256" key="10">
    <source>
        <dbReference type="ARBA" id="ARBA00023033"/>
    </source>
</evidence>
<evidence type="ECO:0000313" key="14">
    <source>
        <dbReference type="EMBL" id="RVW32635.1"/>
    </source>
</evidence>
<dbReference type="CDD" id="cd11043">
    <property type="entry name" value="CYP90-like"/>
    <property type="match status" value="1"/>
</dbReference>
<dbReference type="PRINTS" id="PR00385">
    <property type="entry name" value="P450"/>
</dbReference>
<evidence type="ECO:0000256" key="6">
    <source>
        <dbReference type="ARBA" id="ARBA00022723"/>
    </source>
</evidence>
<evidence type="ECO:0000256" key="1">
    <source>
        <dbReference type="ARBA" id="ARBA00001971"/>
    </source>
</evidence>
<comment type="subcellular location">
    <subcellularLocation>
        <location evidence="2">Membrane</location>
        <topology evidence="2">Single-pass membrane protein</topology>
    </subcellularLocation>
</comment>
<dbReference type="GO" id="GO:0016020">
    <property type="term" value="C:membrane"/>
    <property type="evidence" value="ECO:0007669"/>
    <property type="project" value="UniProtKB-SubCell"/>
</dbReference>
<dbReference type="PROSITE" id="PS00086">
    <property type="entry name" value="CYTOCHROME_P450"/>
    <property type="match status" value="1"/>
</dbReference>